<evidence type="ECO:0000313" key="1">
    <source>
        <dbReference type="EMBL" id="MFD1519153.1"/>
    </source>
</evidence>
<dbReference type="EMBL" id="JBHUCO010000015">
    <property type="protein sequence ID" value="MFD1519153.1"/>
    <property type="molecule type" value="Genomic_DNA"/>
</dbReference>
<name>A0ABW4EWA6_9PSEU</name>
<protein>
    <submittedName>
        <fullName evidence="1">Acyl-CoA thioesterase</fullName>
        <ecNumber evidence="1">3.1.2.-</ecNumber>
    </submittedName>
</protein>
<dbReference type="Pfam" id="PF13279">
    <property type="entry name" value="4HBT_2"/>
    <property type="match status" value="1"/>
</dbReference>
<dbReference type="CDD" id="cd00586">
    <property type="entry name" value="4HBT"/>
    <property type="match status" value="1"/>
</dbReference>
<gene>
    <name evidence="1" type="ORF">ACFSJD_16785</name>
</gene>
<dbReference type="SUPFAM" id="SSF54637">
    <property type="entry name" value="Thioesterase/thiol ester dehydrase-isomerase"/>
    <property type="match status" value="1"/>
</dbReference>
<organism evidence="1 2">
    <name type="scientific">Pseudonocardia yunnanensis</name>
    <dbReference type="NCBI Taxonomy" id="58107"/>
    <lineage>
        <taxon>Bacteria</taxon>
        <taxon>Bacillati</taxon>
        <taxon>Actinomycetota</taxon>
        <taxon>Actinomycetes</taxon>
        <taxon>Pseudonocardiales</taxon>
        <taxon>Pseudonocardiaceae</taxon>
        <taxon>Pseudonocardia</taxon>
    </lineage>
</organism>
<evidence type="ECO:0000313" key="2">
    <source>
        <dbReference type="Proteomes" id="UP001597114"/>
    </source>
</evidence>
<comment type="caution">
    <text evidence="1">The sequence shown here is derived from an EMBL/GenBank/DDBJ whole genome shotgun (WGS) entry which is preliminary data.</text>
</comment>
<proteinExistence type="predicted"/>
<dbReference type="GO" id="GO:0016787">
    <property type="term" value="F:hydrolase activity"/>
    <property type="evidence" value="ECO:0007669"/>
    <property type="project" value="UniProtKB-KW"/>
</dbReference>
<accession>A0ABW4EWA6</accession>
<dbReference type="Gene3D" id="3.10.129.10">
    <property type="entry name" value="Hotdog Thioesterase"/>
    <property type="match status" value="1"/>
</dbReference>
<reference evidence="2" key="1">
    <citation type="journal article" date="2019" name="Int. J. Syst. Evol. Microbiol.">
        <title>The Global Catalogue of Microorganisms (GCM) 10K type strain sequencing project: providing services to taxonomists for standard genome sequencing and annotation.</title>
        <authorList>
            <consortium name="The Broad Institute Genomics Platform"/>
            <consortium name="The Broad Institute Genome Sequencing Center for Infectious Disease"/>
            <person name="Wu L."/>
            <person name="Ma J."/>
        </authorList>
    </citation>
    <scope>NUCLEOTIDE SEQUENCE [LARGE SCALE GENOMIC DNA]</scope>
    <source>
        <strain evidence="2">CCM 7043</strain>
    </source>
</reference>
<keyword evidence="2" id="KW-1185">Reference proteome</keyword>
<keyword evidence="1" id="KW-0378">Hydrolase</keyword>
<dbReference type="RefSeq" id="WP_344718673.1">
    <property type="nucleotide sequence ID" value="NZ_BAAAUS010000001.1"/>
</dbReference>
<dbReference type="Proteomes" id="UP001597114">
    <property type="component" value="Unassembled WGS sequence"/>
</dbReference>
<sequence length="153" mass="16896">MTSPAPSTAQAPAQPESDRLPSVIIHRQLEWIDTDAAGHHHHSVVLRWVEAAESVLLDRLGVGHLFGRIPRVHYEVDYRSRLWHGQQVRIELAIVRVGEKSMRYDFVVTSEGRVAATGNLVIAMAAPDSPHAVPWSDDVRRALTSNGGESAPE</sequence>
<dbReference type="InterPro" id="IPR029069">
    <property type="entry name" value="HotDog_dom_sf"/>
</dbReference>
<dbReference type="EC" id="3.1.2.-" evidence="1"/>